<proteinExistence type="predicted"/>
<evidence type="ECO:0000259" key="1">
    <source>
        <dbReference type="Pfam" id="PF01433"/>
    </source>
</evidence>
<dbReference type="GO" id="GO:0043171">
    <property type="term" value="P:peptide catabolic process"/>
    <property type="evidence" value="ECO:0007669"/>
    <property type="project" value="TreeGrafter"/>
</dbReference>
<dbReference type="GO" id="GO:0042277">
    <property type="term" value="F:peptide binding"/>
    <property type="evidence" value="ECO:0007669"/>
    <property type="project" value="TreeGrafter"/>
</dbReference>
<dbReference type="Gene3D" id="1.10.390.10">
    <property type="entry name" value="Neutral Protease Domain 2"/>
    <property type="match status" value="1"/>
</dbReference>
<dbReference type="AlphaFoldDB" id="A0A6P1TC11"/>
<reference evidence="3 4" key="1">
    <citation type="submission" date="2020-01" db="EMBL/GenBank/DDBJ databases">
        <title>The possibility of degradation of plastic by Microbulbifer hydrolyticus IRE-31.</title>
        <authorList>
            <person name="Liu L."/>
        </authorList>
    </citation>
    <scope>NUCLEOTIDE SEQUENCE [LARGE SCALE GENOMIC DNA]</scope>
    <source>
        <strain evidence="3 4">IRE-31</strain>
    </source>
</reference>
<keyword evidence="4" id="KW-1185">Reference proteome</keyword>
<dbReference type="CDD" id="cd09604">
    <property type="entry name" value="M1_APN_like"/>
    <property type="match status" value="1"/>
</dbReference>
<dbReference type="Pfam" id="PF01433">
    <property type="entry name" value="Peptidase_M1"/>
    <property type="match status" value="1"/>
</dbReference>
<dbReference type="OrthoDB" id="9814383at2"/>
<dbReference type="GO" id="GO:0070006">
    <property type="term" value="F:metalloaminopeptidase activity"/>
    <property type="evidence" value="ECO:0007669"/>
    <property type="project" value="TreeGrafter"/>
</dbReference>
<dbReference type="RefSeq" id="WP_161858117.1">
    <property type="nucleotide sequence ID" value="NZ_CP047491.1"/>
</dbReference>
<name>A0A6P1TC11_9GAMM</name>
<accession>A0A6P1TC11</accession>
<dbReference type="EMBL" id="JACHHR010000001">
    <property type="protein sequence ID" value="MBB5210768.1"/>
    <property type="molecule type" value="Genomic_DNA"/>
</dbReference>
<dbReference type="PANTHER" id="PTHR11533:SF174">
    <property type="entry name" value="PUROMYCIN-SENSITIVE AMINOPEPTIDASE-RELATED"/>
    <property type="match status" value="1"/>
</dbReference>
<feature type="domain" description="Peptidase M1 membrane alanine aminopeptidase" evidence="1">
    <location>
        <begin position="339"/>
        <end position="516"/>
    </location>
</feature>
<dbReference type="Proteomes" id="UP000464675">
    <property type="component" value="Chromosome"/>
</dbReference>
<protein>
    <recommendedName>
        <fullName evidence="1">Peptidase M1 membrane alanine aminopeptidase domain-containing protein</fullName>
    </recommendedName>
</protein>
<evidence type="ECO:0000313" key="5">
    <source>
        <dbReference type="Proteomes" id="UP000563601"/>
    </source>
</evidence>
<dbReference type="Proteomes" id="UP000563601">
    <property type="component" value="Unassembled WGS sequence"/>
</dbReference>
<dbReference type="InterPro" id="IPR014782">
    <property type="entry name" value="Peptidase_M1_dom"/>
</dbReference>
<evidence type="ECO:0000313" key="4">
    <source>
        <dbReference type="Proteomes" id="UP000464675"/>
    </source>
</evidence>
<organism evidence="2 5">
    <name type="scientific">Microbulbifer hydrolyticus</name>
    <dbReference type="NCBI Taxonomy" id="48074"/>
    <lineage>
        <taxon>Bacteria</taxon>
        <taxon>Pseudomonadati</taxon>
        <taxon>Pseudomonadota</taxon>
        <taxon>Gammaproteobacteria</taxon>
        <taxon>Cellvibrionales</taxon>
        <taxon>Microbulbiferaceae</taxon>
        <taxon>Microbulbifer</taxon>
    </lineage>
</organism>
<reference evidence="2 5" key="2">
    <citation type="submission" date="2020-08" db="EMBL/GenBank/DDBJ databases">
        <title>Genomic Encyclopedia of Type Strains, Phase IV (KMG-IV): sequencing the most valuable type-strain genomes for metagenomic binning, comparative biology and taxonomic classification.</title>
        <authorList>
            <person name="Goeker M."/>
        </authorList>
    </citation>
    <scope>NUCLEOTIDE SEQUENCE [LARGE SCALE GENOMIC DNA]</scope>
    <source>
        <strain evidence="2 5">DSM 11525</strain>
    </source>
</reference>
<dbReference type="PANTHER" id="PTHR11533">
    <property type="entry name" value="PROTEASE M1 ZINC METALLOPROTEASE"/>
    <property type="match status" value="1"/>
</dbReference>
<dbReference type="GO" id="GO:0008270">
    <property type="term" value="F:zinc ion binding"/>
    <property type="evidence" value="ECO:0007669"/>
    <property type="project" value="InterPro"/>
</dbReference>
<dbReference type="GO" id="GO:0005737">
    <property type="term" value="C:cytoplasm"/>
    <property type="evidence" value="ECO:0007669"/>
    <property type="project" value="TreeGrafter"/>
</dbReference>
<evidence type="ECO:0000313" key="2">
    <source>
        <dbReference type="EMBL" id="MBB5210768.1"/>
    </source>
</evidence>
<evidence type="ECO:0000313" key="3">
    <source>
        <dbReference type="EMBL" id="QHQ38789.1"/>
    </source>
</evidence>
<dbReference type="GO" id="GO:0005615">
    <property type="term" value="C:extracellular space"/>
    <property type="evidence" value="ECO:0007669"/>
    <property type="project" value="TreeGrafter"/>
</dbReference>
<gene>
    <name evidence="3" type="ORF">GTQ55_07170</name>
    <name evidence="2" type="ORF">HNQ53_000956</name>
</gene>
<dbReference type="InterPro" id="IPR027268">
    <property type="entry name" value="Peptidase_M4/M1_CTD_sf"/>
</dbReference>
<dbReference type="InterPro" id="IPR050344">
    <property type="entry name" value="Peptidase_M1_aminopeptidases"/>
</dbReference>
<dbReference type="EMBL" id="CP047491">
    <property type="protein sequence ID" value="QHQ38789.1"/>
    <property type="molecule type" value="Genomic_DNA"/>
</dbReference>
<sequence>MYRSRNGLPAENYWQQQVDYILSATLEPAHNRIRASAQIRYQNNSPDQLPQLFFALDHNALQEDSAAAYNLLATGNERSRKRSLARMPASGFEVSSVTNSAGHPLEWHVRDTILQVSLPQSLDAGKSTTLKIDWSLTLTDKVATGARSGYESLADGARIFVAAQWFPRALAYTDYAGWQLKPFLQQGEFSTEFGNYQVTIEAPSHYTVAASGILQNAAQVLDDVQLQQWKSESQTPVWMIDPQAAIANRVRKDRHGRKRWQFSGEDLRDFAFATSAAFQWQLTVDQQGRKLQQFFPVEAGPLWERFGLPAIAHTLDTFDHALAPLQMPSVSIVNAAGIGMEYPGLATIATRPERVSATAARPPWDALTKYDFIGSVIHEVGHNYLPMQINTDEREWAWLDEGLVSFIEYRAEHSWEPNFDVIYGEPRSIVDYTASAIHQPIMSSADSLHGKIDNAYNKTASVLNILRHLVLEPEVFDAALADFAHAWQGKRPVPGDLFRALETAAATDLSWFWRSWFYESASIDLAIRHVRSDDIDLALTFSDVSPPPPLALTVGGINGFVVERDTTLADQYSRGLPPIPTRNAPLSLNVGDQHQWYTLVLANRGGGILPIPLQLELEDGSRHDLKVPAQAWMRAQRQQLTLQLPLEKRLDAVCIDPLWLLPDTQRNNNCVEIKTP</sequence>
<dbReference type="SUPFAM" id="SSF55486">
    <property type="entry name" value="Metalloproteases ('zincins'), catalytic domain"/>
    <property type="match status" value="1"/>
</dbReference>
<dbReference type="GO" id="GO:0016020">
    <property type="term" value="C:membrane"/>
    <property type="evidence" value="ECO:0007669"/>
    <property type="project" value="TreeGrafter"/>
</dbReference>